<sequence length="205" mass="21180">MRQDLYDDQDISIRSLGRVAPATAWGFVMAAALVCAAVTVWRAPAGSQTRLVATLDGAAVDALGREVKRIGAERDELAQRLARLERGVGEMRIVMAAAPETTGSIGAATPAKASGRPAAFAIAFGPETTVEAARRRWNALAGRYPRALSALAARTVKRGSSSGAVELIAGPFASEADAARACADLLADGVPCETTAYAGDPIGRS</sequence>
<evidence type="ECO:0000313" key="5">
    <source>
        <dbReference type="Proteomes" id="UP001143309"/>
    </source>
</evidence>
<keyword evidence="2" id="KW-1133">Transmembrane helix</keyword>
<protein>
    <recommendedName>
        <fullName evidence="3">SPOR domain-containing protein</fullName>
    </recommendedName>
</protein>
<proteinExistence type="predicted"/>
<reference evidence="4" key="1">
    <citation type="journal article" date="2014" name="Int. J. Syst. Evol. Microbiol.">
        <title>Complete genome sequence of Corynebacterium casei LMG S-19264T (=DSM 44701T), isolated from a smear-ripened cheese.</title>
        <authorList>
            <consortium name="US DOE Joint Genome Institute (JGI-PGF)"/>
            <person name="Walter F."/>
            <person name="Albersmeier A."/>
            <person name="Kalinowski J."/>
            <person name="Ruckert C."/>
        </authorList>
    </citation>
    <scope>NUCLEOTIDE SEQUENCE</scope>
    <source>
        <strain evidence="4">VKM B-2748</strain>
    </source>
</reference>
<feature type="transmembrane region" description="Helical" evidence="2">
    <location>
        <begin position="22"/>
        <end position="41"/>
    </location>
</feature>
<name>A0A9W6JRB5_9HYPH</name>
<dbReference type="Proteomes" id="UP001143309">
    <property type="component" value="Unassembled WGS sequence"/>
</dbReference>
<dbReference type="RefSeq" id="WP_271201091.1">
    <property type="nucleotide sequence ID" value="NZ_BSFL01000003.1"/>
</dbReference>
<keyword evidence="2" id="KW-0812">Transmembrane</keyword>
<evidence type="ECO:0000256" key="1">
    <source>
        <dbReference type="SAM" id="Coils"/>
    </source>
</evidence>
<accession>A0A9W6JRB5</accession>
<keyword evidence="5" id="KW-1185">Reference proteome</keyword>
<dbReference type="Pfam" id="PF05036">
    <property type="entry name" value="SPOR"/>
    <property type="match status" value="1"/>
</dbReference>
<dbReference type="InterPro" id="IPR007730">
    <property type="entry name" value="SPOR-like_dom"/>
</dbReference>
<organism evidence="4 5">
    <name type="scientific">Methylopila turkensis</name>
    <dbReference type="NCBI Taxonomy" id="1437816"/>
    <lineage>
        <taxon>Bacteria</taxon>
        <taxon>Pseudomonadati</taxon>
        <taxon>Pseudomonadota</taxon>
        <taxon>Alphaproteobacteria</taxon>
        <taxon>Hyphomicrobiales</taxon>
        <taxon>Methylopilaceae</taxon>
        <taxon>Methylopila</taxon>
    </lineage>
</organism>
<keyword evidence="2" id="KW-0472">Membrane</keyword>
<dbReference type="EMBL" id="BSFL01000003">
    <property type="protein sequence ID" value="GLK80600.1"/>
    <property type="molecule type" value="Genomic_DNA"/>
</dbReference>
<dbReference type="AlphaFoldDB" id="A0A9W6JRB5"/>
<evidence type="ECO:0000313" key="4">
    <source>
        <dbReference type="EMBL" id="GLK80600.1"/>
    </source>
</evidence>
<evidence type="ECO:0000259" key="3">
    <source>
        <dbReference type="PROSITE" id="PS51724"/>
    </source>
</evidence>
<reference evidence="4" key="2">
    <citation type="submission" date="2023-01" db="EMBL/GenBank/DDBJ databases">
        <authorList>
            <person name="Sun Q."/>
            <person name="Evtushenko L."/>
        </authorList>
    </citation>
    <scope>NUCLEOTIDE SEQUENCE</scope>
    <source>
        <strain evidence="4">VKM B-2748</strain>
    </source>
</reference>
<keyword evidence="1" id="KW-0175">Coiled coil</keyword>
<comment type="caution">
    <text evidence="4">The sequence shown here is derived from an EMBL/GenBank/DDBJ whole genome shotgun (WGS) entry which is preliminary data.</text>
</comment>
<dbReference type="GO" id="GO:0042834">
    <property type="term" value="F:peptidoglycan binding"/>
    <property type="evidence" value="ECO:0007669"/>
    <property type="project" value="InterPro"/>
</dbReference>
<evidence type="ECO:0000256" key="2">
    <source>
        <dbReference type="SAM" id="Phobius"/>
    </source>
</evidence>
<gene>
    <name evidence="4" type="ORF">GCM10008174_23410</name>
</gene>
<feature type="domain" description="SPOR" evidence="3">
    <location>
        <begin position="114"/>
        <end position="198"/>
    </location>
</feature>
<dbReference type="PROSITE" id="PS51724">
    <property type="entry name" value="SPOR"/>
    <property type="match status" value="1"/>
</dbReference>
<feature type="coiled-coil region" evidence="1">
    <location>
        <begin position="60"/>
        <end position="87"/>
    </location>
</feature>